<sequence length="573" mass="64339">MHSPQKHTPGAELTVFIAPPVRKTPPFSEVLTDWNDVSPRHDGDREVLFAKIREARVGGTFWATEAPQIEEARYIVAMPRSMQKAQELWRRVSDAEGAPFALVYFEHTPDQELLCDIEAKGGHYIVGPYDPHGLLRRNLPVWLAEMNAFGILALVYDRVVQIWPSTQESVVRADPAQAYAFLTQGMRYRSPYTGKNATIEEIVRFLSTWRRTLEANRKISVCLGISWWKRNRIGHFLEAERQPAFCRTGRVAVAQAARRGGGIAVWCSRIPGGLPRYAAEAKVPLYLVEDGFIRSVGLGSDLLPPSSIVVDSRGIYFDPSRPSDLEHMLAHGEFDDMLCERARRLIEILVEGKITKYGAGTGQAPDIAAVAGQKVILVPGQVADDLSVRLGAGEVRSNKELLMRVRRDNPEAYVIYRPHPDVDAGHRQGVIPDEEALLYADQICRGGTISALIDISDEIHTMTSLAGFEALLRKKKTVTYGYPFYAGWGLTEERAPSLSRRGRSLSLEALVAATIILYPRYMDPVTNLPCEPEILIDRLLELQLWRPSFLMKIRQKQGRLRRAIAQRLNAARR</sequence>
<gene>
    <name evidence="1" type="ORF">A0U89_04165</name>
</gene>
<evidence type="ECO:0000313" key="1">
    <source>
        <dbReference type="EMBL" id="AOX16453.1"/>
    </source>
</evidence>
<dbReference type="AlphaFoldDB" id="A0A1D8US38"/>
<keyword evidence="2" id="KW-1185">Reference proteome</keyword>
<proteinExistence type="predicted"/>
<dbReference type="KEGG" id="kba:A0U89_04165"/>
<organism evidence="1 2">
    <name type="scientific">Kozakia baliensis</name>
    <dbReference type="NCBI Taxonomy" id="153496"/>
    <lineage>
        <taxon>Bacteria</taxon>
        <taxon>Pseudomonadati</taxon>
        <taxon>Pseudomonadota</taxon>
        <taxon>Alphaproteobacteria</taxon>
        <taxon>Acetobacterales</taxon>
        <taxon>Acetobacteraceae</taxon>
        <taxon>Kozakia</taxon>
    </lineage>
</organism>
<name>A0A1D8US38_9PROT</name>
<dbReference type="STRING" id="153496.A0U89_04165"/>
<dbReference type="GO" id="GO:0000271">
    <property type="term" value="P:polysaccharide biosynthetic process"/>
    <property type="evidence" value="ECO:0007669"/>
    <property type="project" value="InterPro"/>
</dbReference>
<protein>
    <submittedName>
        <fullName evidence="1">Uncharacterized protein</fullName>
    </submittedName>
</protein>
<accession>A0A1D8US38</accession>
<dbReference type="Proteomes" id="UP000179145">
    <property type="component" value="Chromosome"/>
</dbReference>
<dbReference type="GO" id="GO:0015774">
    <property type="term" value="P:polysaccharide transport"/>
    <property type="evidence" value="ECO:0007669"/>
    <property type="project" value="InterPro"/>
</dbReference>
<dbReference type="CDD" id="cd16439">
    <property type="entry name" value="beta_Kdo_transferase_KpsC_2"/>
    <property type="match status" value="1"/>
</dbReference>
<dbReference type="OrthoDB" id="543755at2"/>
<evidence type="ECO:0000313" key="2">
    <source>
        <dbReference type="Proteomes" id="UP000179145"/>
    </source>
</evidence>
<dbReference type="eggNOG" id="COG3563">
    <property type="taxonomic scope" value="Bacteria"/>
</dbReference>
<reference evidence="1 2" key="1">
    <citation type="journal article" date="2016" name="Microb. Cell Fact.">
        <title>Dissection of exopolysaccharide biosynthesis in Kozakia baliensis.</title>
        <authorList>
            <person name="Brandt J.U."/>
            <person name="Jakob F."/>
            <person name="Behr J."/>
            <person name="Geissler A.J."/>
            <person name="Vogel R.F."/>
        </authorList>
    </citation>
    <scope>NUCLEOTIDE SEQUENCE [LARGE SCALE GENOMIC DNA]</scope>
    <source>
        <strain evidence="1 2">DSM 14400</strain>
    </source>
</reference>
<dbReference type="Pfam" id="PF05159">
    <property type="entry name" value="Capsule_synth"/>
    <property type="match status" value="2"/>
</dbReference>
<dbReference type="InterPro" id="IPR007833">
    <property type="entry name" value="Capsule_polysaccharide_synth"/>
</dbReference>
<dbReference type="RefSeq" id="WP_158513548.1">
    <property type="nucleotide sequence ID" value="NZ_BJVW01000002.1"/>
</dbReference>
<dbReference type="EMBL" id="CP014674">
    <property type="protein sequence ID" value="AOX16453.1"/>
    <property type="molecule type" value="Genomic_DNA"/>
</dbReference>